<sequence>MLGDDVREHRHRSVLPFTAAPAEVRLLRQAATAQLGHWGLPQAVEETELVVTELAANVIKHVGEGTSATLVLEWDGERLRVEVHDKSRAVPSLSVVSCGDECGRGLHLLAAVTADWGTILTAAGKSVWCEIALGSEWVCQRMERAAAALRSYRPGGATALEGRLHDAALKESAVELIADLLHWTASRGFDPDDILDQAQLHYEAEPGIAA</sequence>
<dbReference type="RefSeq" id="WP_053131607.1">
    <property type="nucleotide sequence ID" value="NZ_CP012382.1"/>
</dbReference>
<dbReference type="CDD" id="cd16936">
    <property type="entry name" value="HATPase_RsbW-like"/>
    <property type="match status" value="1"/>
</dbReference>
<keyword evidence="1" id="KW-0723">Serine/threonine-protein kinase</keyword>
<dbReference type="Gene3D" id="3.30.565.10">
    <property type="entry name" value="Histidine kinase-like ATPase, C-terminal domain"/>
    <property type="match status" value="1"/>
</dbReference>
<evidence type="ECO:0000313" key="4">
    <source>
        <dbReference type="Proteomes" id="UP000061018"/>
    </source>
</evidence>
<dbReference type="InterPro" id="IPR036890">
    <property type="entry name" value="HATPase_C_sf"/>
</dbReference>
<evidence type="ECO:0000259" key="2">
    <source>
        <dbReference type="Pfam" id="PF13581"/>
    </source>
</evidence>
<dbReference type="KEGG" id="samb:SAM23877_2914"/>
<dbReference type="InterPro" id="IPR003594">
    <property type="entry name" value="HATPase_dom"/>
</dbReference>
<dbReference type="AlphaFoldDB" id="A0A0K2ASL0"/>
<protein>
    <recommendedName>
        <fullName evidence="2">Histidine kinase/HSP90-like ATPase domain-containing protein</fullName>
    </recommendedName>
</protein>
<name>A0A0K2ASL0_STRA7</name>
<dbReference type="PANTHER" id="PTHR35526">
    <property type="entry name" value="ANTI-SIGMA-F FACTOR RSBW-RELATED"/>
    <property type="match status" value="1"/>
</dbReference>
<gene>
    <name evidence="3" type="ORF">SAM23877_2914</name>
</gene>
<dbReference type="PANTHER" id="PTHR35526:SF3">
    <property type="entry name" value="ANTI-SIGMA-F FACTOR RSBW"/>
    <property type="match status" value="1"/>
</dbReference>
<dbReference type="EMBL" id="CP012382">
    <property type="protein sequence ID" value="AKZ55963.1"/>
    <property type="molecule type" value="Genomic_DNA"/>
</dbReference>
<dbReference type="GO" id="GO:0004674">
    <property type="term" value="F:protein serine/threonine kinase activity"/>
    <property type="evidence" value="ECO:0007669"/>
    <property type="project" value="UniProtKB-KW"/>
</dbReference>
<keyword evidence="1" id="KW-0808">Transferase</keyword>
<feature type="domain" description="Histidine kinase/HSP90-like ATPase" evidence="2">
    <location>
        <begin position="17"/>
        <end position="116"/>
    </location>
</feature>
<dbReference type="InterPro" id="IPR050267">
    <property type="entry name" value="Anti-sigma-factor_SerPK"/>
</dbReference>
<reference evidence="4" key="1">
    <citation type="journal article" date="2015" name="J. Biotechnol.">
        <title>Complete genome sequence of Streptomyces ambofaciens ATCC 23877, the spiramycin producer.</title>
        <authorList>
            <person name="Thibessard A."/>
            <person name="Haas D."/>
            <person name="Gerbaud C."/>
            <person name="Aigle B."/>
            <person name="Lautru S."/>
            <person name="Pernodet J.L."/>
            <person name="Leblond P."/>
        </authorList>
    </citation>
    <scope>NUCLEOTIDE SEQUENCE [LARGE SCALE GENOMIC DNA]</scope>
    <source>
        <strain evidence="4">ATCC 23877 / 3486 / DSM 40053 / JCM 4204 / NBRC 12836 / NRRL B-2516</strain>
    </source>
</reference>
<organism evidence="3 4">
    <name type="scientific">Streptomyces ambofaciens (strain ATCC 23877 / 3486 / DSM 40053 / JCM 4204 / NBRC 12836 / NRRL B-2516)</name>
    <dbReference type="NCBI Taxonomy" id="278992"/>
    <lineage>
        <taxon>Bacteria</taxon>
        <taxon>Bacillati</taxon>
        <taxon>Actinomycetota</taxon>
        <taxon>Actinomycetes</taxon>
        <taxon>Kitasatosporales</taxon>
        <taxon>Streptomycetaceae</taxon>
        <taxon>Streptomyces</taxon>
    </lineage>
</organism>
<dbReference type="SUPFAM" id="SSF55874">
    <property type="entry name" value="ATPase domain of HSP90 chaperone/DNA topoisomerase II/histidine kinase"/>
    <property type="match status" value="1"/>
</dbReference>
<evidence type="ECO:0000313" key="3">
    <source>
        <dbReference type="EMBL" id="AKZ55963.1"/>
    </source>
</evidence>
<evidence type="ECO:0000256" key="1">
    <source>
        <dbReference type="ARBA" id="ARBA00022527"/>
    </source>
</evidence>
<proteinExistence type="predicted"/>
<accession>A0A0K2ASL0</accession>
<dbReference type="Proteomes" id="UP000061018">
    <property type="component" value="Chromosome"/>
</dbReference>
<dbReference type="Pfam" id="PF13581">
    <property type="entry name" value="HATPase_c_2"/>
    <property type="match status" value="1"/>
</dbReference>
<keyword evidence="1" id="KW-0418">Kinase</keyword>